<dbReference type="OrthoDB" id="200332at2157"/>
<dbReference type="PANTHER" id="PTHR42770:SF11">
    <property type="entry name" value="INNER MEMBRANE TRANSPORT PROTEIN YBAT"/>
    <property type="match status" value="1"/>
</dbReference>
<feature type="transmembrane region" description="Helical" evidence="7">
    <location>
        <begin position="122"/>
        <end position="149"/>
    </location>
</feature>
<evidence type="ECO:0000256" key="5">
    <source>
        <dbReference type="ARBA" id="ARBA00023136"/>
    </source>
</evidence>
<feature type="transmembrane region" description="Helical" evidence="7">
    <location>
        <begin position="161"/>
        <end position="183"/>
    </location>
</feature>
<reference evidence="8 11" key="3">
    <citation type="submission" date="2018-07" db="EMBL/GenBank/DDBJ databases">
        <title>Genome sequence of extremly halophilic archaeon Halopelagius longus strain BC12-B1.</title>
        <authorList>
            <person name="Zhang X."/>
        </authorList>
    </citation>
    <scope>NUCLEOTIDE SEQUENCE [LARGE SCALE GENOMIC DNA]</scope>
    <source>
        <strain evidence="8 11">BC12-B1</strain>
    </source>
</reference>
<evidence type="ECO:0000313" key="11">
    <source>
        <dbReference type="Proteomes" id="UP000255421"/>
    </source>
</evidence>
<evidence type="ECO:0000313" key="9">
    <source>
        <dbReference type="EMBL" id="SDQ46731.1"/>
    </source>
</evidence>
<keyword evidence="2" id="KW-1003">Cell membrane</keyword>
<evidence type="ECO:0000313" key="10">
    <source>
        <dbReference type="Proteomes" id="UP000199289"/>
    </source>
</evidence>
<feature type="transmembrane region" description="Helical" evidence="7">
    <location>
        <begin position="314"/>
        <end position="341"/>
    </location>
</feature>
<dbReference type="InterPro" id="IPR002293">
    <property type="entry name" value="AA/rel_permease1"/>
</dbReference>
<dbReference type="RefSeq" id="WP_092535617.1">
    <property type="nucleotide sequence ID" value="NZ_FNKQ01000002.1"/>
</dbReference>
<keyword evidence="11" id="KW-1185">Reference proteome</keyword>
<feature type="transmembrane region" description="Helical" evidence="7">
    <location>
        <begin position="452"/>
        <end position="471"/>
    </location>
</feature>
<dbReference type="GO" id="GO:0022857">
    <property type="term" value="F:transmembrane transporter activity"/>
    <property type="evidence" value="ECO:0007669"/>
    <property type="project" value="InterPro"/>
</dbReference>
<reference evidence="10" key="1">
    <citation type="submission" date="2016-10" db="EMBL/GenBank/DDBJ databases">
        <authorList>
            <person name="Varghese N."/>
            <person name="Submissions S."/>
        </authorList>
    </citation>
    <scope>NUCLEOTIDE SEQUENCE [LARGE SCALE GENOMIC DNA]</scope>
    <source>
        <strain evidence="10">CGMCC 1.12397</strain>
    </source>
</reference>
<name>A0A1H1B4M4_9EURY</name>
<organism evidence="9 10">
    <name type="scientific">Halopelagius longus</name>
    <dbReference type="NCBI Taxonomy" id="1236180"/>
    <lineage>
        <taxon>Archaea</taxon>
        <taxon>Methanobacteriati</taxon>
        <taxon>Methanobacteriota</taxon>
        <taxon>Stenosarchaea group</taxon>
        <taxon>Halobacteria</taxon>
        <taxon>Halobacteriales</taxon>
        <taxon>Haloferacaceae</taxon>
    </lineage>
</organism>
<dbReference type="AlphaFoldDB" id="A0A1H1B4M4"/>
<dbReference type="Proteomes" id="UP000199289">
    <property type="component" value="Unassembled WGS sequence"/>
</dbReference>
<dbReference type="InterPro" id="IPR050367">
    <property type="entry name" value="APC_superfamily"/>
</dbReference>
<proteinExistence type="predicted"/>
<evidence type="ECO:0000256" key="3">
    <source>
        <dbReference type="ARBA" id="ARBA00022692"/>
    </source>
</evidence>
<comment type="subcellular location">
    <subcellularLocation>
        <location evidence="1">Cell membrane</location>
        <topology evidence="1">Multi-pass membrane protein</topology>
    </subcellularLocation>
</comment>
<keyword evidence="3 7" id="KW-0812">Transmembrane</keyword>
<dbReference type="Proteomes" id="UP000255421">
    <property type="component" value="Unassembled WGS sequence"/>
</dbReference>
<dbReference type="EMBL" id="FNKQ01000002">
    <property type="protein sequence ID" value="SDQ46731.1"/>
    <property type="molecule type" value="Genomic_DNA"/>
</dbReference>
<dbReference type="Pfam" id="PF13520">
    <property type="entry name" value="AA_permease_2"/>
    <property type="match status" value="1"/>
</dbReference>
<feature type="transmembrane region" description="Helical" evidence="7">
    <location>
        <begin position="195"/>
        <end position="218"/>
    </location>
</feature>
<feature type="transmembrane region" description="Helical" evidence="7">
    <location>
        <begin position="53"/>
        <end position="73"/>
    </location>
</feature>
<accession>A0A1H1B4M4</accession>
<gene>
    <name evidence="8" type="ORF">DWB78_02230</name>
    <name evidence="9" type="ORF">SAMN05216278_1629</name>
</gene>
<evidence type="ECO:0000313" key="8">
    <source>
        <dbReference type="EMBL" id="RDI70634.1"/>
    </source>
</evidence>
<feature type="compositionally biased region" description="Basic and acidic residues" evidence="6">
    <location>
        <begin position="9"/>
        <end position="41"/>
    </location>
</feature>
<evidence type="ECO:0000256" key="7">
    <source>
        <dbReference type="SAM" id="Phobius"/>
    </source>
</evidence>
<feature type="transmembrane region" description="Helical" evidence="7">
    <location>
        <begin position="79"/>
        <end position="102"/>
    </location>
</feature>
<protein>
    <submittedName>
        <fullName evidence="8">Amino acid permease</fullName>
    </submittedName>
    <submittedName>
        <fullName evidence="9">Amino acid/polyamine/organocation transporter, APC superfamily</fullName>
    </submittedName>
</protein>
<feature type="region of interest" description="Disordered" evidence="6">
    <location>
        <begin position="1"/>
        <end position="41"/>
    </location>
</feature>
<feature type="transmembrane region" description="Helical" evidence="7">
    <location>
        <begin position="426"/>
        <end position="446"/>
    </location>
</feature>
<feature type="transmembrane region" description="Helical" evidence="7">
    <location>
        <begin position="238"/>
        <end position="258"/>
    </location>
</feature>
<dbReference type="GO" id="GO:0005886">
    <property type="term" value="C:plasma membrane"/>
    <property type="evidence" value="ECO:0007669"/>
    <property type="project" value="UniProtKB-SubCell"/>
</dbReference>
<dbReference type="Gene3D" id="1.20.1740.10">
    <property type="entry name" value="Amino acid/polyamine transporter I"/>
    <property type="match status" value="1"/>
</dbReference>
<feature type="transmembrane region" description="Helical" evidence="7">
    <location>
        <begin position="391"/>
        <end position="414"/>
    </location>
</feature>
<dbReference type="PIRSF" id="PIRSF006060">
    <property type="entry name" value="AA_transporter"/>
    <property type="match status" value="1"/>
</dbReference>
<feature type="transmembrane region" description="Helical" evidence="7">
    <location>
        <begin position="270"/>
        <end position="294"/>
    </location>
</feature>
<sequence length="481" mass="49389">MAGVSEQTDVGRDGAANRDGETPVVERPETADEATVHEEGTELERTIGVRGGIAIGVGTMIGAGIFVFPGIAAGQAGPAAAGSFAIGAVVALLVALPTSELATAMPRSGGGYYFISRGMGSLFGAIVGLSLWFGLVFASAFYLVGFGFYAEAVLTRLGVSLGGFDIVVPLALLFGAFLTALNVTGTENAAKLQNGVVGILLVIIVGFLTFGGLSALGFVGDPEPISEPFLSQGAFPVLTTAALVFTSYLGFAQVATVAGEIKQPGKNLPLAMVGSVLIVGVLYVATIFVAVSAFGSERLSTLGETAMVTVAESFMGPFGAFVILVGGLLATVSSANASILSTSRAIYAVSKDALLPRAASRINLTYGTPHVALGMAGGPILALILLGEVDVLAEVASFLHLVMYGLMCVALLALRRDEPDWYDPDFRVPGYPVVPVLGGLASFALIGFMQPASQLIGAAIMLLSAGWYLYYARDVKLKGVL</sequence>
<evidence type="ECO:0000256" key="2">
    <source>
        <dbReference type="ARBA" id="ARBA00022475"/>
    </source>
</evidence>
<dbReference type="PANTHER" id="PTHR42770">
    <property type="entry name" value="AMINO ACID TRANSPORTER-RELATED"/>
    <property type="match status" value="1"/>
</dbReference>
<feature type="transmembrane region" description="Helical" evidence="7">
    <location>
        <begin position="362"/>
        <end position="385"/>
    </location>
</feature>
<evidence type="ECO:0000256" key="6">
    <source>
        <dbReference type="SAM" id="MobiDB-lite"/>
    </source>
</evidence>
<evidence type="ECO:0000256" key="1">
    <source>
        <dbReference type="ARBA" id="ARBA00004651"/>
    </source>
</evidence>
<keyword evidence="5 7" id="KW-0472">Membrane</keyword>
<keyword evidence="4 7" id="KW-1133">Transmembrane helix</keyword>
<evidence type="ECO:0000256" key="4">
    <source>
        <dbReference type="ARBA" id="ARBA00022989"/>
    </source>
</evidence>
<reference evidence="9" key="2">
    <citation type="submission" date="2016-10" db="EMBL/GenBank/DDBJ databases">
        <authorList>
            <person name="de Groot N.N."/>
        </authorList>
    </citation>
    <scope>NUCLEOTIDE SEQUENCE [LARGE SCALE GENOMIC DNA]</scope>
    <source>
        <strain evidence="9">CGMCC 1.12397</strain>
    </source>
</reference>
<dbReference type="EMBL" id="QQST01000001">
    <property type="protein sequence ID" value="RDI70634.1"/>
    <property type="molecule type" value="Genomic_DNA"/>
</dbReference>